<gene>
    <name evidence="1" type="ORF">PRZ48_012199</name>
</gene>
<comment type="caution">
    <text evidence="1">The sequence shown here is derived from an EMBL/GenBank/DDBJ whole genome shotgun (WGS) entry which is preliminary data.</text>
</comment>
<proteinExistence type="predicted"/>
<protein>
    <submittedName>
        <fullName evidence="1">Uncharacterized protein</fullName>
    </submittedName>
</protein>
<keyword evidence="2" id="KW-1185">Reference proteome</keyword>
<sequence>MAPALSTIRASQIPTIHLGIDYGHSCIRVFQQKVEDGGEPTVGNAELVLLQNGQEQAEQLLSFTRRIIDGKEKFYCTYGADAQHEWDVRRDVEANAGPRVFLRSLKECFFETKDSEQCRQENARALREGFGKSISLEWVVKEHLDVVHRDVMAQLLRRYGKTYGVREVADWALVTTVTVPEPKANDSSSPEVSPFHGAVKKSKFAAGRNTFKFISEADSSAAFGFHRRPEQDGGHVHRFRLVTDLGGSTLDTCLSKLADEALQGEPWGFDILFFRKLIKIIKRRLAKKAKLPIADLAARLGMSVQEFNIDLRERLDTYKDEWRMSDKWQRHFFVTSIPNGDYDIYVDVYRSEVERLKDEMGDMIIGEILRICDSIELPQGSMLSPKQQPLEVSLRPLSLGPVPPCSLL</sequence>
<organism evidence="1 2">
    <name type="scientific">Zasmidium cellare</name>
    <name type="common">Wine cellar mold</name>
    <name type="synonym">Racodium cellare</name>
    <dbReference type="NCBI Taxonomy" id="395010"/>
    <lineage>
        <taxon>Eukaryota</taxon>
        <taxon>Fungi</taxon>
        <taxon>Dikarya</taxon>
        <taxon>Ascomycota</taxon>
        <taxon>Pezizomycotina</taxon>
        <taxon>Dothideomycetes</taxon>
        <taxon>Dothideomycetidae</taxon>
        <taxon>Mycosphaerellales</taxon>
        <taxon>Mycosphaerellaceae</taxon>
        <taxon>Zasmidium</taxon>
    </lineage>
</organism>
<dbReference type="EMBL" id="JAXOVC010000010">
    <property type="protein sequence ID" value="KAK4496219.1"/>
    <property type="molecule type" value="Genomic_DNA"/>
</dbReference>
<evidence type="ECO:0000313" key="2">
    <source>
        <dbReference type="Proteomes" id="UP001305779"/>
    </source>
</evidence>
<dbReference type="Proteomes" id="UP001305779">
    <property type="component" value="Unassembled WGS sequence"/>
</dbReference>
<accession>A0ABR0E482</accession>
<name>A0ABR0E482_ZASCE</name>
<reference evidence="1 2" key="1">
    <citation type="journal article" date="2023" name="G3 (Bethesda)">
        <title>A chromosome-level genome assembly of Zasmidium syzygii isolated from banana leaves.</title>
        <authorList>
            <person name="van Westerhoven A.C."/>
            <person name="Mehrabi R."/>
            <person name="Talebi R."/>
            <person name="Steentjes M.B.F."/>
            <person name="Corcolon B."/>
            <person name="Chong P.A."/>
            <person name="Kema G.H.J."/>
            <person name="Seidl M.F."/>
        </authorList>
    </citation>
    <scope>NUCLEOTIDE SEQUENCE [LARGE SCALE GENOMIC DNA]</scope>
    <source>
        <strain evidence="1 2">P124</strain>
    </source>
</reference>
<evidence type="ECO:0000313" key="1">
    <source>
        <dbReference type="EMBL" id="KAK4496219.1"/>
    </source>
</evidence>